<gene>
    <name evidence="2" type="ORF">FHR65_002085</name>
</gene>
<comment type="caution">
    <text evidence="2">The sequence shown here is derived from an EMBL/GenBank/DDBJ whole genome shotgun (WGS) entry which is preliminary data.</text>
</comment>
<reference evidence="2" key="1">
    <citation type="submission" date="2020-08" db="EMBL/GenBank/DDBJ databases">
        <title>Studying the diversity of plant-associated saprophytic bacteria and their role in host health and plant-pathogen interactions.</title>
        <authorList>
            <person name="Potnis N."/>
        </authorList>
    </citation>
    <scope>NUCLEOTIDE SEQUENCE</scope>
    <source>
        <strain evidence="2">F21</strain>
    </source>
</reference>
<feature type="compositionally biased region" description="Low complexity" evidence="1">
    <location>
        <begin position="184"/>
        <end position="201"/>
    </location>
</feature>
<feature type="region of interest" description="Disordered" evidence="1">
    <location>
        <begin position="78"/>
        <end position="215"/>
    </location>
</feature>
<feature type="compositionally biased region" description="Low complexity" evidence="1">
    <location>
        <begin position="154"/>
        <end position="163"/>
    </location>
</feature>
<feature type="region of interest" description="Disordered" evidence="1">
    <location>
        <begin position="43"/>
        <end position="66"/>
    </location>
</feature>
<protein>
    <submittedName>
        <fullName evidence="2">Uncharacterized protein</fullName>
    </submittedName>
</protein>
<dbReference type="EMBL" id="JACIIQ010000007">
    <property type="protein sequence ID" value="MBB5670523.1"/>
    <property type="molecule type" value="Genomic_DNA"/>
</dbReference>
<accession>A0AB73GX54</accession>
<name>A0AB73GX54_9XANT</name>
<feature type="compositionally biased region" description="Basic and acidic residues" evidence="1">
    <location>
        <begin position="111"/>
        <end position="133"/>
    </location>
</feature>
<evidence type="ECO:0000256" key="1">
    <source>
        <dbReference type="SAM" id="MobiDB-lite"/>
    </source>
</evidence>
<evidence type="ECO:0000313" key="2">
    <source>
        <dbReference type="EMBL" id="MBB5670523.1"/>
    </source>
</evidence>
<proteinExistence type="predicted"/>
<sequence>MPGLPAWPHACHRASSRTCEWASPPYPHPKPRSTPRPALAARALQGTRAHGAPAVPPRPDGRGASGNFVMTAFSIFRSRGNSKSRQQRAEAAAGPGIGGERHRDVPRRRVRQDVCRAEEPIPGRADALTEARDRRRTWRCLENPYPHPNPRFAPRPALAARALQGTRDHGAPAVPPRPDEREASSSLPALLLSSRLSNLTPPTAPAPGPPADRRCARCRSTAAPCLR</sequence>
<dbReference type="Proteomes" id="UP000528595">
    <property type="component" value="Unassembled WGS sequence"/>
</dbReference>
<organism evidence="2">
    <name type="scientific">Xanthomonas arboricola</name>
    <dbReference type="NCBI Taxonomy" id="56448"/>
    <lineage>
        <taxon>Bacteria</taxon>
        <taxon>Pseudomonadati</taxon>
        <taxon>Pseudomonadota</taxon>
        <taxon>Gammaproteobacteria</taxon>
        <taxon>Lysobacterales</taxon>
        <taxon>Lysobacteraceae</taxon>
        <taxon>Xanthomonas</taxon>
    </lineage>
</organism>
<dbReference type="AlphaFoldDB" id="A0AB73GX54"/>